<organism evidence="1 2">
    <name type="scientific">[Torrubiella] hemipterigena</name>
    <dbReference type="NCBI Taxonomy" id="1531966"/>
    <lineage>
        <taxon>Eukaryota</taxon>
        <taxon>Fungi</taxon>
        <taxon>Dikarya</taxon>
        <taxon>Ascomycota</taxon>
        <taxon>Pezizomycotina</taxon>
        <taxon>Sordariomycetes</taxon>
        <taxon>Hypocreomycetidae</taxon>
        <taxon>Hypocreales</taxon>
        <taxon>Clavicipitaceae</taxon>
        <taxon>Clavicipitaceae incertae sedis</taxon>
        <taxon>'Torrubiella' clade</taxon>
    </lineage>
</organism>
<protein>
    <submittedName>
        <fullName evidence="1">Uncharacterized protein</fullName>
    </submittedName>
</protein>
<reference evidence="1 2" key="1">
    <citation type="journal article" date="2015" name="Genome Announc.">
        <title>Draft Genome Sequence and Gene Annotation of the Entomopathogenic Fungus Verticillium hemipterigenum.</title>
        <authorList>
            <person name="Horn F."/>
            <person name="Habel A."/>
            <person name="Scharf D.H."/>
            <person name="Dworschak J."/>
            <person name="Brakhage A.A."/>
            <person name="Guthke R."/>
            <person name="Hertweck C."/>
            <person name="Linde J."/>
        </authorList>
    </citation>
    <scope>NUCLEOTIDE SEQUENCE [LARGE SCALE GENOMIC DNA]</scope>
</reference>
<dbReference type="OrthoDB" id="4867270at2759"/>
<sequence length="394" mass="44086">MSFVQLAKDFCEAMLPHVHAVEVAEAEEALRRRVALVDAIPKATDTELNDGLDLLAGYLSRYNVEDANRMANIAYIGSKLIDAGAEPRKLEILLEKLPQVLRAARRYADGLWSHMPAEFDEDETIVASMDGRRIPASVFYVHDEQDPAGRISLHLIYMWIIPTVVILTRDRELLQNALADDELQGSLRAVVQSDCQFLGMLLWGAFNEAWHIVLPTARRSFHIRVDGFVTNRAIFALISDVLIREAGIEGARNAPDVLSFLRGETEHCKTETAFCSFQFYTCKAGNHDWSTGSPPLAFIASSSGWPIDIPRFEGRKLLMLGPQPPKEPVDDSWPAGDTFINLYDPHRAIMGEPGYIPFTSPFQRLQRSVTLVHEVELEETNDVLAELAKCNGLN</sequence>
<accession>A0A0A1TBB9</accession>
<dbReference type="Proteomes" id="UP000039046">
    <property type="component" value="Unassembled WGS sequence"/>
</dbReference>
<dbReference type="HOGENOM" id="CLU_703960_0_0_1"/>
<proteinExistence type="predicted"/>
<dbReference type="AlphaFoldDB" id="A0A0A1TBB9"/>
<name>A0A0A1TBB9_9HYPO</name>
<gene>
    <name evidence="1" type="ORF">VHEMI09889</name>
</gene>
<evidence type="ECO:0000313" key="1">
    <source>
        <dbReference type="EMBL" id="CEJ94351.1"/>
    </source>
</evidence>
<dbReference type="EMBL" id="CDHN01000006">
    <property type="protein sequence ID" value="CEJ94351.1"/>
    <property type="molecule type" value="Genomic_DNA"/>
</dbReference>
<keyword evidence="2" id="KW-1185">Reference proteome</keyword>
<evidence type="ECO:0000313" key="2">
    <source>
        <dbReference type="Proteomes" id="UP000039046"/>
    </source>
</evidence>